<sequence length="271" mass="31459">MKLVEKKVSRATENTLLQLDRTILICSFLVLVVDLMAVFLVFQSNLKILGLILLVIDFLALVFVFYLRFISSKVVYLMLNDAINLKLYEDMFRVQSEKSIKIYRATYQEYFQFIQGQVTYLKGDFQAAKENFEKINLKKVWKRFSTDIFLRLTYGQLLVSIHLQDESAITFFEEQLSKAPDSKDGKAKLVAQTQAIKDIVFNKEVNDYFDTTEPESNLARIMFSYYGALNAQLKGDEARARSLFESIAHENPELFYVQEAKKYLENTDISS</sequence>
<evidence type="ECO:0008006" key="4">
    <source>
        <dbReference type="Google" id="ProtNLM"/>
    </source>
</evidence>
<evidence type="ECO:0000313" key="3">
    <source>
        <dbReference type="Proteomes" id="UP000003771"/>
    </source>
</evidence>
<dbReference type="PATRIC" id="fig|768726.4.peg.399"/>
<keyword evidence="1" id="KW-0472">Membrane</keyword>
<name>F9P0S7_STROR</name>
<keyword evidence="1" id="KW-1133">Transmembrane helix</keyword>
<evidence type="ECO:0000313" key="2">
    <source>
        <dbReference type="EMBL" id="EGR93385.1"/>
    </source>
</evidence>
<organism evidence="2 3">
    <name type="scientific">Streptococcus mitis bv. 2 str. F0392</name>
    <dbReference type="NCBI Taxonomy" id="768726"/>
    <lineage>
        <taxon>Bacteria</taxon>
        <taxon>Bacillati</taxon>
        <taxon>Bacillota</taxon>
        <taxon>Bacilli</taxon>
        <taxon>Lactobacillales</taxon>
        <taxon>Streptococcaceae</taxon>
        <taxon>Streptococcus</taxon>
    </lineage>
</organism>
<comment type="caution">
    <text evidence="2">The sequence shown here is derived from an EMBL/GenBank/DDBJ whole genome shotgun (WGS) entry which is preliminary data.</text>
</comment>
<protein>
    <recommendedName>
        <fullName evidence="4">Tetratricopeptide repeat protein</fullName>
    </recommendedName>
</protein>
<proteinExistence type="predicted"/>
<feature type="transmembrane region" description="Helical" evidence="1">
    <location>
        <begin position="48"/>
        <end position="69"/>
    </location>
</feature>
<reference evidence="2 3" key="1">
    <citation type="submission" date="2011-07" db="EMBL/GenBank/DDBJ databases">
        <authorList>
            <person name="Durkin A.S."/>
            <person name="Kim M."/>
            <person name="Radune D."/>
            <person name="Hostetler J."/>
            <person name="Torralba M."/>
            <person name="Gillis M."/>
            <person name="Methe B."/>
            <person name="Sutton G."/>
            <person name="Nelson K.E."/>
        </authorList>
    </citation>
    <scope>NUCLEOTIDE SEQUENCE [LARGE SCALE GENOMIC DNA]</scope>
    <source>
        <strain evidence="2 3">F0392</strain>
    </source>
</reference>
<dbReference type="EMBL" id="AFUO01000001">
    <property type="protein sequence ID" value="EGR93385.1"/>
    <property type="molecule type" value="Genomic_DNA"/>
</dbReference>
<gene>
    <name evidence="2" type="ORF">HMPREF9178_0413</name>
</gene>
<feature type="transmembrane region" description="Helical" evidence="1">
    <location>
        <begin position="21"/>
        <end position="42"/>
    </location>
</feature>
<keyword evidence="1" id="KW-0812">Transmembrane</keyword>
<accession>F9P0S7</accession>
<dbReference type="eggNOG" id="ENOG50303KD">
    <property type="taxonomic scope" value="Bacteria"/>
</dbReference>
<dbReference type="Proteomes" id="UP000003771">
    <property type="component" value="Unassembled WGS sequence"/>
</dbReference>
<dbReference type="AlphaFoldDB" id="F9P0S7"/>
<dbReference type="RefSeq" id="WP_000779679.1">
    <property type="nucleotide sequence ID" value="NZ_AFUO01000001.1"/>
</dbReference>
<evidence type="ECO:0000256" key="1">
    <source>
        <dbReference type="SAM" id="Phobius"/>
    </source>
</evidence>